<protein>
    <submittedName>
        <fullName evidence="10">Unannotated protein</fullName>
    </submittedName>
</protein>
<dbReference type="InterPro" id="IPR036779">
    <property type="entry name" value="LysM_dom_sf"/>
</dbReference>
<dbReference type="SMART" id="SM00257">
    <property type="entry name" value="LysM"/>
    <property type="match status" value="2"/>
</dbReference>
<feature type="compositionally biased region" description="Low complexity" evidence="7">
    <location>
        <begin position="96"/>
        <end position="109"/>
    </location>
</feature>
<keyword evidence="4" id="KW-0677">Repeat</keyword>
<feature type="domain" description="LysM" evidence="8">
    <location>
        <begin position="119"/>
        <end position="163"/>
    </location>
</feature>
<dbReference type="Pfam" id="PF01476">
    <property type="entry name" value="LysM"/>
    <property type="match status" value="2"/>
</dbReference>
<evidence type="ECO:0000256" key="5">
    <source>
        <dbReference type="ARBA" id="ARBA00022801"/>
    </source>
</evidence>
<dbReference type="Gene3D" id="3.90.1720.10">
    <property type="entry name" value="endopeptidase domain like (from Nostoc punctiforme)"/>
    <property type="match status" value="1"/>
</dbReference>
<sequence>MSRFRLALAATALSTMSIFSLCVIDSSALAAPAATYVVRSGDYLTGIAAKVGTNVNDLLKLNNLKITSVIHPGDTLLVPANATAPAAKAAKKTTTTKKTPAAKTPTAQAAAPTAAPAGAVYVVKRNDSLSGIAMKHGVKLSALLKANKMTVKSVIMPGSTLNLPAGAVVAVTTTTTPTTAPSTTAPSTTAPGTTSPTTTTPATTIPTTVAPADQPQSITTLISYLQAQVGKPYQFNGEGPEAFDCSGLVTAAYRQIKISLPHQSLVQSTYGKAVDWKTEPIKAGDLVFMYSSATPGVIGHVGVAVDSTTWIQAARTGTPVRASAMPSLDKIQAVRRIVQQ</sequence>
<dbReference type="CDD" id="cd00118">
    <property type="entry name" value="LysM"/>
    <property type="match status" value="2"/>
</dbReference>
<dbReference type="InterPro" id="IPR000064">
    <property type="entry name" value="NLP_P60_dom"/>
</dbReference>
<evidence type="ECO:0000256" key="7">
    <source>
        <dbReference type="SAM" id="MobiDB-lite"/>
    </source>
</evidence>
<evidence type="ECO:0000256" key="6">
    <source>
        <dbReference type="ARBA" id="ARBA00022807"/>
    </source>
</evidence>
<organism evidence="10">
    <name type="scientific">freshwater metagenome</name>
    <dbReference type="NCBI Taxonomy" id="449393"/>
    <lineage>
        <taxon>unclassified sequences</taxon>
        <taxon>metagenomes</taxon>
        <taxon>ecological metagenomes</taxon>
    </lineage>
</organism>
<dbReference type="PANTHER" id="PTHR47359">
    <property type="entry name" value="PEPTIDOGLYCAN DL-ENDOPEPTIDASE CWLO"/>
    <property type="match status" value="1"/>
</dbReference>
<name>A0A6J6PUH2_9ZZZZ</name>
<reference evidence="10" key="1">
    <citation type="submission" date="2020-05" db="EMBL/GenBank/DDBJ databases">
        <authorList>
            <person name="Chiriac C."/>
            <person name="Salcher M."/>
            <person name="Ghai R."/>
            <person name="Kavagutti S V."/>
        </authorList>
    </citation>
    <scope>NUCLEOTIDE SEQUENCE</scope>
</reference>
<dbReference type="SUPFAM" id="SSF54106">
    <property type="entry name" value="LysM domain"/>
    <property type="match status" value="2"/>
</dbReference>
<evidence type="ECO:0000313" key="10">
    <source>
        <dbReference type="EMBL" id="CAB4700218.1"/>
    </source>
</evidence>
<dbReference type="PROSITE" id="PS51782">
    <property type="entry name" value="LYSM"/>
    <property type="match status" value="2"/>
</dbReference>
<dbReference type="InterPro" id="IPR051794">
    <property type="entry name" value="PG_Endopeptidase_C40"/>
</dbReference>
<dbReference type="PROSITE" id="PS51935">
    <property type="entry name" value="NLPC_P60"/>
    <property type="match status" value="1"/>
</dbReference>
<dbReference type="GO" id="GO:0008234">
    <property type="term" value="F:cysteine-type peptidase activity"/>
    <property type="evidence" value="ECO:0007669"/>
    <property type="project" value="UniProtKB-KW"/>
</dbReference>
<dbReference type="AlphaFoldDB" id="A0A6J6PUH2"/>
<proteinExistence type="inferred from homology"/>
<evidence type="ECO:0000256" key="1">
    <source>
        <dbReference type="ARBA" id="ARBA00007074"/>
    </source>
</evidence>
<dbReference type="InterPro" id="IPR018392">
    <property type="entry name" value="LysM"/>
</dbReference>
<dbReference type="Pfam" id="PF00877">
    <property type="entry name" value="NLPC_P60"/>
    <property type="match status" value="1"/>
</dbReference>
<dbReference type="Gene3D" id="3.10.350.10">
    <property type="entry name" value="LysM domain"/>
    <property type="match status" value="2"/>
</dbReference>
<feature type="region of interest" description="Disordered" evidence="7">
    <location>
        <begin position="176"/>
        <end position="210"/>
    </location>
</feature>
<keyword evidence="5" id="KW-0378">Hydrolase</keyword>
<dbReference type="PANTHER" id="PTHR47359:SF3">
    <property type="entry name" value="NLP_P60 DOMAIN-CONTAINING PROTEIN-RELATED"/>
    <property type="match status" value="1"/>
</dbReference>
<dbReference type="SUPFAM" id="SSF54001">
    <property type="entry name" value="Cysteine proteinases"/>
    <property type="match status" value="1"/>
</dbReference>
<feature type="domain" description="LysM" evidence="8">
    <location>
        <begin position="34"/>
        <end position="78"/>
    </location>
</feature>
<keyword evidence="2" id="KW-0645">Protease</keyword>
<evidence type="ECO:0000256" key="4">
    <source>
        <dbReference type="ARBA" id="ARBA00022737"/>
    </source>
</evidence>
<feature type="domain" description="NlpC/P60" evidence="9">
    <location>
        <begin position="215"/>
        <end position="340"/>
    </location>
</feature>
<feature type="region of interest" description="Disordered" evidence="7">
    <location>
        <begin position="88"/>
        <end position="109"/>
    </location>
</feature>
<evidence type="ECO:0000259" key="9">
    <source>
        <dbReference type="PROSITE" id="PS51935"/>
    </source>
</evidence>
<dbReference type="GO" id="GO:0006508">
    <property type="term" value="P:proteolysis"/>
    <property type="evidence" value="ECO:0007669"/>
    <property type="project" value="UniProtKB-KW"/>
</dbReference>
<dbReference type="EMBL" id="CAEZXM010000233">
    <property type="protein sequence ID" value="CAB4700218.1"/>
    <property type="molecule type" value="Genomic_DNA"/>
</dbReference>
<keyword evidence="6" id="KW-0788">Thiol protease</keyword>
<comment type="similarity">
    <text evidence="1">Belongs to the peptidase C40 family.</text>
</comment>
<gene>
    <name evidence="10" type="ORF">UFOPK2366_01233</name>
</gene>
<dbReference type="InterPro" id="IPR038765">
    <property type="entry name" value="Papain-like_cys_pep_sf"/>
</dbReference>
<evidence type="ECO:0000259" key="8">
    <source>
        <dbReference type="PROSITE" id="PS51782"/>
    </source>
</evidence>
<accession>A0A6J6PUH2</accession>
<evidence type="ECO:0000256" key="2">
    <source>
        <dbReference type="ARBA" id="ARBA00022670"/>
    </source>
</evidence>
<keyword evidence="3" id="KW-0732">Signal</keyword>
<evidence type="ECO:0000256" key="3">
    <source>
        <dbReference type="ARBA" id="ARBA00022729"/>
    </source>
</evidence>